<accession>A0A087DRV8</accession>
<reference evidence="2 3" key="1">
    <citation type="submission" date="2014-03" db="EMBL/GenBank/DDBJ databases">
        <title>Genomics of Bifidobacteria.</title>
        <authorList>
            <person name="Ventura M."/>
            <person name="Milani C."/>
            <person name="Lugli G.A."/>
        </authorList>
    </citation>
    <scope>NUCLEOTIDE SEQUENCE [LARGE SCALE GENOMIC DNA]</scope>
    <source>
        <strain evidence="3">JCM 15918</strain>
    </source>
</reference>
<organism evidence="2 3">
    <name type="scientific">Bifidobacterium adolescentis JCM 15918</name>
    <dbReference type="NCBI Taxonomy" id="1437612"/>
    <lineage>
        <taxon>Bacteria</taxon>
        <taxon>Bacillati</taxon>
        <taxon>Actinomycetota</taxon>
        <taxon>Actinomycetes</taxon>
        <taxon>Bifidobacteriales</taxon>
        <taxon>Bifidobacteriaceae</taxon>
        <taxon>Bifidobacterium</taxon>
    </lineage>
</organism>
<comment type="caution">
    <text evidence="2">The sequence shown here is derived from an EMBL/GenBank/DDBJ whole genome shotgun (WGS) entry which is preliminary data.</text>
</comment>
<gene>
    <name evidence="2" type="ORF">BSTER_0840</name>
</gene>
<dbReference type="AlphaFoldDB" id="A0A087DRV8"/>
<dbReference type="EMBL" id="JGZQ01000003">
    <property type="protein sequence ID" value="KFI98258.1"/>
    <property type="molecule type" value="Genomic_DNA"/>
</dbReference>
<evidence type="ECO:0000313" key="3">
    <source>
        <dbReference type="Proteomes" id="UP000029091"/>
    </source>
</evidence>
<protein>
    <submittedName>
        <fullName evidence="2">Uncharacterized protein</fullName>
    </submittedName>
</protein>
<feature type="transmembrane region" description="Helical" evidence="1">
    <location>
        <begin position="82"/>
        <end position="106"/>
    </location>
</feature>
<keyword evidence="1" id="KW-1133">Transmembrane helix</keyword>
<feature type="transmembrane region" description="Helical" evidence="1">
    <location>
        <begin position="6"/>
        <end position="26"/>
    </location>
</feature>
<sequence>MYDEIPSLLYVAGALITVLSWTLFAFSKTIRPEGRRAFILCLSVIWILFFASSTLALVPYPLFEAYSGFMDPDVLDFYDQPVIRLLPAVTCGVNLCVSAGCSMVLVGKRSKR</sequence>
<dbReference type="GeneID" id="23324955"/>
<keyword evidence="1" id="KW-0472">Membrane</keyword>
<proteinExistence type="predicted"/>
<evidence type="ECO:0000256" key="1">
    <source>
        <dbReference type="SAM" id="Phobius"/>
    </source>
</evidence>
<feature type="transmembrane region" description="Helical" evidence="1">
    <location>
        <begin position="38"/>
        <end position="62"/>
    </location>
</feature>
<name>A0A087DRV8_BIFAD</name>
<dbReference type="Proteomes" id="UP000029091">
    <property type="component" value="Unassembled WGS sequence"/>
</dbReference>
<evidence type="ECO:0000313" key="2">
    <source>
        <dbReference type="EMBL" id="KFI98258.1"/>
    </source>
</evidence>
<dbReference type="RefSeq" id="WP_003807079.1">
    <property type="nucleotide sequence ID" value="NZ_JDUX01000015.1"/>
</dbReference>
<keyword evidence="1" id="KW-0812">Transmembrane</keyword>